<reference evidence="1 2" key="1">
    <citation type="submission" date="2014-04" db="EMBL/GenBank/DDBJ databases">
        <authorList>
            <person name="Sibley D."/>
            <person name="Venepally P."/>
            <person name="Karamycheva S."/>
            <person name="Hadjithomas M."/>
            <person name="Khan A."/>
            <person name="Brunk B."/>
            <person name="Roos D."/>
            <person name="Caler E."/>
            <person name="Lorenzi H."/>
        </authorList>
    </citation>
    <scope>NUCLEOTIDE SEQUENCE [LARGE SCALE GENOMIC DNA]</scope>
    <source>
        <strain evidence="1 2">MAS</strain>
    </source>
</reference>
<dbReference type="EMBL" id="AEXC02002988">
    <property type="protein sequence ID" value="KFH00855.1"/>
    <property type="molecule type" value="Genomic_DNA"/>
</dbReference>
<accession>A0A086PKH3</accession>
<name>A0A086PKH3_TOXGO</name>
<evidence type="ECO:0000313" key="1">
    <source>
        <dbReference type="EMBL" id="KFH00855.1"/>
    </source>
</evidence>
<dbReference type="VEuPathDB" id="ToxoDB:TGMAS_200600"/>
<dbReference type="Proteomes" id="UP000028821">
    <property type="component" value="Unassembled WGS sequence"/>
</dbReference>
<evidence type="ECO:0000313" key="2">
    <source>
        <dbReference type="Proteomes" id="UP000028821"/>
    </source>
</evidence>
<comment type="caution">
    <text evidence="1">The sequence shown here is derived from an EMBL/GenBank/DDBJ whole genome shotgun (WGS) entry which is preliminary data.</text>
</comment>
<dbReference type="OrthoDB" id="10350251at2759"/>
<dbReference type="AlphaFoldDB" id="A0A086PKH3"/>
<gene>
    <name evidence="1" type="ORF">TGMAS_200600</name>
</gene>
<proteinExistence type="predicted"/>
<sequence length="139" mass="15262">MATHSMSCRVPPWIHGLLYLFVEAGNNSGMLGVSIDTGSICCEARRHALVQSDNVIVEQDAHGSRTTFKNDNAAASQTGFCWGASAKRHVCRLTFSTLTSPRDEAEVDCRVHPAVRYCASTLTPFLLTTLWRCQALMLC</sequence>
<organism evidence="1 2">
    <name type="scientific">Toxoplasma gondii MAS</name>
    <dbReference type="NCBI Taxonomy" id="943118"/>
    <lineage>
        <taxon>Eukaryota</taxon>
        <taxon>Sar</taxon>
        <taxon>Alveolata</taxon>
        <taxon>Apicomplexa</taxon>
        <taxon>Conoidasida</taxon>
        <taxon>Coccidia</taxon>
        <taxon>Eucoccidiorida</taxon>
        <taxon>Eimeriorina</taxon>
        <taxon>Sarcocystidae</taxon>
        <taxon>Toxoplasma</taxon>
    </lineage>
</organism>
<protein>
    <submittedName>
        <fullName evidence="1">Uncharacterized protein</fullName>
    </submittedName>
</protein>